<reference evidence="4 5" key="1">
    <citation type="submission" date="2022-07" db="EMBL/GenBank/DDBJ databases">
        <title>Mucilaginibacter sp. JC4.</title>
        <authorList>
            <person name="Le V."/>
            <person name="Ko S.-R."/>
            <person name="Ahn C.-Y."/>
            <person name="Oh H.-M."/>
        </authorList>
    </citation>
    <scope>NUCLEOTIDE SEQUENCE [LARGE SCALE GENOMIC DNA]</scope>
    <source>
        <strain evidence="4 5">JC4</strain>
    </source>
</reference>
<dbReference type="Proteomes" id="UP001204376">
    <property type="component" value="Unassembled WGS sequence"/>
</dbReference>
<dbReference type="InterPro" id="IPR000462">
    <property type="entry name" value="CDP-OH_P_trans"/>
</dbReference>
<name>A0ABT1T296_9SPHI</name>
<evidence type="ECO:0000256" key="3">
    <source>
        <dbReference type="SAM" id="Phobius"/>
    </source>
</evidence>
<evidence type="ECO:0000256" key="1">
    <source>
        <dbReference type="ARBA" id="ARBA00022679"/>
    </source>
</evidence>
<sequence>MTKISYRLINVITFYRLAAAPLLVVLLLYQQFHIFKWLLAVSFFTDAIDGWLARTFRTVSLMGARIDSIADDLTVTAAILGMVLYHHAFLRSEWPLIAILLLFYLIQNSIALIRFRKLTSFHTYLAKAAAVLQGVFFIVF</sequence>
<organism evidence="4 5">
    <name type="scientific">Mucilaginibacter aquariorum</name>
    <dbReference type="NCBI Taxonomy" id="2967225"/>
    <lineage>
        <taxon>Bacteria</taxon>
        <taxon>Pseudomonadati</taxon>
        <taxon>Bacteroidota</taxon>
        <taxon>Sphingobacteriia</taxon>
        <taxon>Sphingobacteriales</taxon>
        <taxon>Sphingobacteriaceae</taxon>
        <taxon>Mucilaginibacter</taxon>
    </lineage>
</organism>
<dbReference type="RefSeq" id="WP_256538932.1">
    <property type="nucleotide sequence ID" value="NZ_JANHOH010000002.1"/>
</dbReference>
<accession>A0ABT1T296</accession>
<keyword evidence="5" id="KW-1185">Reference proteome</keyword>
<dbReference type="Gene3D" id="1.20.120.1760">
    <property type="match status" value="1"/>
</dbReference>
<gene>
    <name evidence="4" type="ORF">NPE20_12235</name>
</gene>
<keyword evidence="3" id="KW-0812">Transmembrane</keyword>
<dbReference type="Pfam" id="PF01066">
    <property type="entry name" value="CDP-OH_P_transf"/>
    <property type="match status" value="1"/>
</dbReference>
<proteinExistence type="inferred from homology"/>
<keyword evidence="3" id="KW-0472">Membrane</keyword>
<dbReference type="PROSITE" id="PS00379">
    <property type="entry name" value="CDP_ALCOHOL_P_TRANSF"/>
    <property type="match status" value="1"/>
</dbReference>
<comment type="caution">
    <text evidence="4">The sequence shown here is derived from an EMBL/GenBank/DDBJ whole genome shotgun (WGS) entry which is preliminary data.</text>
</comment>
<dbReference type="InterPro" id="IPR043130">
    <property type="entry name" value="CDP-OH_PTrfase_TM_dom"/>
</dbReference>
<evidence type="ECO:0000313" key="5">
    <source>
        <dbReference type="Proteomes" id="UP001204376"/>
    </source>
</evidence>
<dbReference type="EMBL" id="JANHOH010000002">
    <property type="protein sequence ID" value="MCQ6958735.1"/>
    <property type="molecule type" value="Genomic_DNA"/>
</dbReference>
<dbReference type="InterPro" id="IPR048254">
    <property type="entry name" value="CDP_ALCOHOL_P_TRANSF_CS"/>
</dbReference>
<feature type="transmembrane region" description="Helical" evidence="3">
    <location>
        <begin position="7"/>
        <end position="28"/>
    </location>
</feature>
<keyword evidence="3" id="KW-1133">Transmembrane helix</keyword>
<evidence type="ECO:0000256" key="2">
    <source>
        <dbReference type="RuleBase" id="RU003750"/>
    </source>
</evidence>
<protein>
    <submittedName>
        <fullName evidence="4">CDP-alcohol phosphatidyltransferase family protein</fullName>
    </submittedName>
</protein>
<evidence type="ECO:0000313" key="4">
    <source>
        <dbReference type="EMBL" id="MCQ6958735.1"/>
    </source>
</evidence>
<keyword evidence="1 2" id="KW-0808">Transferase</keyword>
<comment type="similarity">
    <text evidence="2">Belongs to the CDP-alcohol phosphatidyltransferase class-I family.</text>
</comment>
<feature type="transmembrane region" description="Helical" evidence="3">
    <location>
        <begin position="96"/>
        <end position="115"/>
    </location>
</feature>